<evidence type="ECO:0008006" key="3">
    <source>
        <dbReference type="Google" id="ProtNLM"/>
    </source>
</evidence>
<dbReference type="EMBL" id="FNPF01000005">
    <property type="protein sequence ID" value="SDY27153.1"/>
    <property type="molecule type" value="Genomic_DNA"/>
</dbReference>
<accession>A0A1H3IH22</accession>
<organism evidence="1 2">
    <name type="scientific">Citreimonas salinaria</name>
    <dbReference type="NCBI Taxonomy" id="321339"/>
    <lineage>
        <taxon>Bacteria</taxon>
        <taxon>Pseudomonadati</taxon>
        <taxon>Pseudomonadota</taxon>
        <taxon>Alphaproteobacteria</taxon>
        <taxon>Rhodobacterales</taxon>
        <taxon>Roseobacteraceae</taxon>
        <taxon>Citreimonas</taxon>
    </lineage>
</organism>
<protein>
    <recommendedName>
        <fullName evidence="3">DUF1127 domain-containing protein</fullName>
    </recommendedName>
</protein>
<evidence type="ECO:0000313" key="1">
    <source>
        <dbReference type="EMBL" id="SDY27153.1"/>
    </source>
</evidence>
<proteinExistence type="predicted"/>
<keyword evidence="2" id="KW-1185">Reference proteome</keyword>
<name>A0A1H3IH22_9RHOB</name>
<dbReference type="Proteomes" id="UP000199286">
    <property type="component" value="Unassembled WGS sequence"/>
</dbReference>
<dbReference type="AlphaFoldDB" id="A0A1H3IH22"/>
<gene>
    <name evidence="1" type="ORF">SAMN05444340_10574</name>
</gene>
<sequence length="51" mass="6024">MTFISNLRARMARRARYRQTVYELRKLPLDIKLDLDIAGIEDRVARQAVYG</sequence>
<dbReference type="RefSeq" id="WP_177177851.1">
    <property type="nucleotide sequence ID" value="NZ_FNPF01000005.1"/>
</dbReference>
<reference evidence="1 2" key="1">
    <citation type="submission" date="2016-10" db="EMBL/GenBank/DDBJ databases">
        <authorList>
            <person name="de Groot N.N."/>
        </authorList>
    </citation>
    <scope>NUCLEOTIDE SEQUENCE [LARGE SCALE GENOMIC DNA]</scope>
    <source>
        <strain evidence="1 2">DSM 26880</strain>
    </source>
</reference>
<evidence type="ECO:0000313" key="2">
    <source>
        <dbReference type="Proteomes" id="UP000199286"/>
    </source>
</evidence>